<feature type="repeat" description="TPR" evidence="3">
    <location>
        <begin position="1395"/>
        <end position="1428"/>
    </location>
</feature>
<dbReference type="RefSeq" id="XP_015720531.1">
    <property type="nucleotide sequence ID" value="XM_015865045.2"/>
</dbReference>
<feature type="repeat" description="TPR" evidence="3">
    <location>
        <begin position="1429"/>
        <end position="1462"/>
    </location>
</feature>
<dbReference type="InterPro" id="IPR019734">
    <property type="entry name" value="TPR_rpt"/>
</dbReference>
<dbReference type="Proteomes" id="UP000694412">
    <property type="component" value="Chromosome 5"/>
</dbReference>
<name>A0A8C2YG64_COTJA</name>
<evidence type="ECO:0000256" key="3">
    <source>
        <dbReference type="PROSITE-ProRule" id="PRU00339"/>
    </source>
</evidence>
<dbReference type="Pfam" id="PF13414">
    <property type="entry name" value="TPR_11"/>
    <property type="match status" value="1"/>
</dbReference>
<sequence>MKKQASGRRVMNHRNRTLGEDSDDKNESYSKVNSENVTHSQEGCIIKLPVIASFAGTVKKIPPQEPRYCRSSFHTNNSPILLEKTKAVSKVKDRDYMLEMIPYNLRSDKTEKIGPVIKDSDEFGSADLERNENIPRKEKLTRESCKKRSKEISKLKQQDLHVELERVLRNGSKQPSVRSAREQLEEVPVECKEIKTDSQASQEVLPSFHQASLTPVQKDSRAAENESQPTDELLTYNKQASSTDVLWVEGKAISKIKPDEIQKDLREERNLQQCLSFLPTQASNVKHQNNRSIHHLCTAFPGFMLPPYLQMASRIYHTSDRRGHNILFTAEDIDNRQKESIYSEYIYLKELAEWKRICFEGVPASELFQNNQKDGIHFLPRHTSVALAECQKADYSLNKAQLQLVGEKVSLYPEALKMFWAPIPPKFFAPISSMKDILFPKYESNVIEDITYEDFLISDEEELETQRADLDFCDLLEESVLRRCQSFSHFSDSENSKEINLIKRSASAPEITAFKHETTLKMPANFKTSMAELEFMKQQIAKPKVEIKTAKRSPAKHPLNQICDDCHSKKTNAPVEKMPTLTGQEDSENAEVAKRAEKAENKNEKKKKSKKAINPRKLEAVIKKLNQPSRILKRSVSLGRLLIHNKFIIKVSPAIKLYQSPSIPCLLDFEKFAEVRGGIPKETSARAWVSGIWRCWLDETFPDRTVPEKETELLKGAKAVGSQVTNLQIELVDSMQPVLLEGAAYTTEDLEEEVRRLTDLIEKVERPSAFQYCRRGAIRRKLGKLKSAMDDLEKAISLEPQLLDAYWHRHLIYLFQDNFSAALDDLNFITESNKNKVDAYLSKAEIYRKLGDNTMAINNYSSAIQCNSTDDDIYFRRAELYFEEDELLLAVDDYAKCFQYNPKRTDALMKHGIYFFDHSILTTAIRDFTAVIREDPSNAQARLYRGRAYTKQKRYKNAIHDLAAAIRLDPSCWLAFYNRGYILREIDPKRALQDFSVSVLINDTQENFSSFLYRGVIYSNQQQWLLAICDFESLIALDSCIIFAYLNIGLILLLHLDQYYEAIRQFTNAIKIDPLNVQAYLCRAQAYHKIHNLSNAVKDINRAIHLYPDKTDLLKLRGQYLMEMKKYELASLCIHQIAKMNEVSLEFQPVQQALIQSFCQNHSEAIECLRKAATTQPEPSMFVLLGKIQMKAAKTEDAVESFKKAINLLMTSDKTLPHTFEAAEMHYLLGLCYMEQVNLSEACDAFSKAVRLHSRYPDAFYQRGLCQMQLSETKCIQDFNHTLLLCPSHFQAYMGRAAYYESEGRYSKAIMNCNEAIKIHPDNVHAYFYRGILKYQNKTFIAAIEDFSKTIDLDNTCILAYYNRAICYHQIKNFRKALKDYGIFLLHEMSKEIVLKVFINRGLLYLELGDDATACEDFKEAALLSPGDSQIFQAIGTCHSRLNEFEEAARSLTQVLKLEPISVEAYIGRGNSYMKNGQAGLEQAQKDFLKAIHLNPMCTEARICLGYILQALGKLQSAWKQLTAVIAIDSKCDTAYEGRASVSLQMGGIFSAFQDVNAALKLTTTAQLLTNRGIINQLMGYLSCAMKDYQQAISVDPNCALAYFSAANIYFNNHQFSQAYCYYSEVLKLEPRNESAIMNRAVTNTILKNFEEAKEDFEKAICLCPFSAAVYFNRANFYNALNQYELAERDISTALSIQPNDAMMYRLRADIRAKLGFSREALEDYKRAVSIKEETDYTQKDIGFTYPFLTL</sequence>
<feature type="repeat" description="TPR" evidence="3">
    <location>
        <begin position="1668"/>
        <end position="1701"/>
    </location>
</feature>
<feature type="repeat" description="TPR" evidence="3">
    <location>
        <begin position="1600"/>
        <end position="1633"/>
    </location>
</feature>
<evidence type="ECO:0000313" key="5">
    <source>
        <dbReference type="Ensembl" id="ENSCJPP00005024170.1"/>
    </source>
</evidence>
<feature type="repeat" description="TPR" evidence="3">
    <location>
        <begin position="939"/>
        <end position="972"/>
    </location>
</feature>
<evidence type="ECO:0000256" key="4">
    <source>
        <dbReference type="SAM" id="MobiDB-lite"/>
    </source>
</evidence>
<dbReference type="CTD" id="319089"/>
<organism evidence="5 6">
    <name type="scientific">Coturnix japonica</name>
    <name type="common">Japanese quail</name>
    <name type="synonym">Coturnix coturnix japonica</name>
    <dbReference type="NCBI Taxonomy" id="93934"/>
    <lineage>
        <taxon>Eukaryota</taxon>
        <taxon>Metazoa</taxon>
        <taxon>Chordata</taxon>
        <taxon>Craniata</taxon>
        <taxon>Vertebrata</taxon>
        <taxon>Euteleostomi</taxon>
        <taxon>Archelosauria</taxon>
        <taxon>Archosauria</taxon>
        <taxon>Dinosauria</taxon>
        <taxon>Saurischia</taxon>
        <taxon>Theropoda</taxon>
        <taxon>Coelurosauria</taxon>
        <taxon>Aves</taxon>
        <taxon>Neognathae</taxon>
        <taxon>Galloanserae</taxon>
        <taxon>Galliformes</taxon>
        <taxon>Phasianidae</taxon>
        <taxon>Perdicinae</taxon>
        <taxon>Coturnix</taxon>
    </lineage>
</organism>
<dbReference type="PROSITE" id="PS50005">
    <property type="entry name" value="TPR"/>
    <property type="match status" value="13"/>
</dbReference>
<evidence type="ECO:0000256" key="2">
    <source>
        <dbReference type="ARBA" id="ARBA00022803"/>
    </source>
</evidence>
<feature type="compositionally biased region" description="Basic residues" evidence="4">
    <location>
        <begin position="1"/>
        <end position="16"/>
    </location>
</feature>
<feature type="repeat" description="TPR" evidence="3">
    <location>
        <begin position="1179"/>
        <end position="1212"/>
    </location>
</feature>
<feature type="repeat" description="TPR" evidence="3">
    <location>
        <begin position="1223"/>
        <end position="1256"/>
    </location>
</feature>
<reference evidence="5" key="1">
    <citation type="submission" date="2015-11" db="EMBL/GenBank/DDBJ databases">
        <authorList>
            <consortium name="International Coturnix japonica Genome Analysis Consortium"/>
            <person name="Warren W."/>
            <person name="Burt D.W."/>
            <person name="Antin P.B."/>
            <person name="Lanford R."/>
            <person name="Gros J."/>
            <person name="Wilson R.K."/>
        </authorList>
    </citation>
    <scope>NUCLEOTIDE SEQUENCE [LARGE SCALE GENOMIC DNA]</scope>
</reference>
<feature type="repeat" description="TPR" evidence="3">
    <location>
        <begin position="837"/>
        <end position="870"/>
    </location>
</feature>
<proteinExistence type="predicted"/>
<accession>A0A8C2YG64</accession>
<feature type="repeat" description="TPR" evidence="3">
    <location>
        <begin position="871"/>
        <end position="904"/>
    </location>
</feature>
<reference evidence="5" key="2">
    <citation type="submission" date="2025-08" db="UniProtKB">
        <authorList>
            <consortium name="Ensembl"/>
        </authorList>
    </citation>
    <scope>IDENTIFICATION</scope>
</reference>
<feature type="repeat" description="TPR" evidence="3">
    <location>
        <begin position="1290"/>
        <end position="1323"/>
    </location>
</feature>
<dbReference type="GeneTree" id="ENSGT00940000161150"/>
<evidence type="ECO:0000256" key="1">
    <source>
        <dbReference type="ARBA" id="ARBA00022737"/>
    </source>
</evidence>
<feature type="repeat" description="TPR" evidence="3">
    <location>
        <begin position="1077"/>
        <end position="1110"/>
    </location>
</feature>
<evidence type="ECO:0000313" key="6">
    <source>
        <dbReference type="Proteomes" id="UP000694412"/>
    </source>
</evidence>
<keyword evidence="6" id="KW-1185">Reference proteome</keyword>
<dbReference type="SUPFAM" id="SSF48452">
    <property type="entry name" value="TPR-like"/>
    <property type="match status" value="3"/>
</dbReference>
<keyword evidence="2 3" id="KW-0802">TPR repeat</keyword>
<reference evidence="5" key="3">
    <citation type="submission" date="2025-09" db="UniProtKB">
        <authorList>
            <consortium name="Ensembl"/>
        </authorList>
    </citation>
    <scope>IDENTIFICATION</scope>
</reference>
<dbReference type="SMART" id="SM00028">
    <property type="entry name" value="TPR"/>
    <property type="match status" value="23"/>
</dbReference>
<dbReference type="Pfam" id="PF13181">
    <property type="entry name" value="TPR_8"/>
    <property type="match status" value="4"/>
</dbReference>
<dbReference type="PANTHER" id="PTHR44858">
    <property type="entry name" value="TETRATRICOPEPTIDE REPEAT PROTEIN 6"/>
    <property type="match status" value="1"/>
</dbReference>
<gene>
    <name evidence="5" type="primary">TTC6</name>
</gene>
<feature type="region of interest" description="Disordered" evidence="4">
    <location>
        <begin position="127"/>
        <end position="152"/>
    </location>
</feature>
<dbReference type="GeneID" id="107315069"/>
<feature type="region of interest" description="Disordered" evidence="4">
    <location>
        <begin position="1"/>
        <end position="36"/>
    </location>
</feature>
<dbReference type="Pfam" id="PF13432">
    <property type="entry name" value="TPR_16"/>
    <property type="match status" value="3"/>
</dbReference>
<feature type="repeat" description="TPR" evidence="3">
    <location>
        <begin position="1566"/>
        <end position="1599"/>
    </location>
</feature>
<dbReference type="Gene3D" id="1.25.40.10">
    <property type="entry name" value="Tetratricopeptide repeat domain"/>
    <property type="match status" value="8"/>
</dbReference>
<dbReference type="OrthoDB" id="1658288at2759"/>
<dbReference type="Ensembl" id="ENSCJPT00005032982.1">
    <property type="protein sequence ID" value="ENSCJPP00005024170.1"/>
    <property type="gene ID" value="ENSCJPG00005019084.1"/>
</dbReference>
<keyword evidence="1" id="KW-0677">Repeat</keyword>
<protein>
    <submittedName>
        <fullName evidence="5">Tetratricopeptide repeat domain 6</fullName>
    </submittedName>
</protein>
<feature type="repeat" description="TPR" evidence="3">
    <location>
        <begin position="769"/>
        <end position="802"/>
    </location>
</feature>
<dbReference type="InterPro" id="IPR050498">
    <property type="entry name" value="Ycf3"/>
</dbReference>
<dbReference type="InterPro" id="IPR011990">
    <property type="entry name" value="TPR-like_helical_dom_sf"/>
</dbReference>
<dbReference type="PANTHER" id="PTHR44858:SF1">
    <property type="entry name" value="UDP-N-ACETYLGLUCOSAMINE--PEPTIDE N-ACETYLGLUCOSAMINYLTRANSFERASE SPINDLY-RELATED"/>
    <property type="match status" value="1"/>
</dbReference>